<proteinExistence type="predicted"/>
<feature type="domain" description="Lipocalin-like" evidence="2">
    <location>
        <begin position="37"/>
        <end position="124"/>
    </location>
</feature>
<organism evidence="3 4">
    <name type="scientific">Paraflavitalea soli</name>
    <dbReference type="NCBI Taxonomy" id="2315862"/>
    <lineage>
        <taxon>Bacteria</taxon>
        <taxon>Pseudomonadati</taxon>
        <taxon>Bacteroidota</taxon>
        <taxon>Chitinophagia</taxon>
        <taxon>Chitinophagales</taxon>
        <taxon>Chitinophagaceae</taxon>
        <taxon>Paraflavitalea</taxon>
    </lineage>
</organism>
<gene>
    <name evidence="3" type="ORF">D3H65_20625</name>
</gene>
<name>A0A3B7MQ20_9BACT</name>
<dbReference type="Pfam" id="PF13648">
    <property type="entry name" value="Lipocalin_4"/>
    <property type="match status" value="1"/>
</dbReference>
<dbReference type="PROSITE" id="PS51257">
    <property type="entry name" value="PROKAR_LIPOPROTEIN"/>
    <property type="match status" value="1"/>
</dbReference>
<dbReference type="OrthoDB" id="662667at2"/>
<evidence type="ECO:0000259" key="2">
    <source>
        <dbReference type="Pfam" id="PF13648"/>
    </source>
</evidence>
<reference evidence="3 4" key="1">
    <citation type="submission" date="2018-09" db="EMBL/GenBank/DDBJ databases">
        <title>Genome sequencing of strain 6GH32-13.</title>
        <authorList>
            <person name="Weon H.-Y."/>
            <person name="Heo J."/>
            <person name="Kwon S.-W."/>
        </authorList>
    </citation>
    <scope>NUCLEOTIDE SEQUENCE [LARGE SCALE GENOMIC DNA]</scope>
    <source>
        <strain evidence="3 4">5GH32-13</strain>
    </source>
</reference>
<protein>
    <recommendedName>
        <fullName evidence="2">Lipocalin-like domain-containing protein</fullName>
    </recommendedName>
</protein>
<feature type="signal peptide" evidence="1">
    <location>
        <begin position="1"/>
        <end position="23"/>
    </location>
</feature>
<dbReference type="EMBL" id="CP032157">
    <property type="protein sequence ID" value="AXY76248.1"/>
    <property type="molecule type" value="Genomic_DNA"/>
</dbReference>
<dbReference type="InterPro" id="IPR024311">
    <property type="entry name" value="Lipocalin-like"/>
</dbReference>
<accession>A0A3B7MQ20</accession>
<keyword evidence="1" id="KW-0732">Signal</keyword>
<dbReference type="AlphaFoldDB" id="A0A3B7MQ20"/>
<evidence type="ECO:0000313" key="4">
    <source>
        <dbReference type="Proteomes" id="UP000263900"/>
    </source>
</evidence>
<dbReference type="KEGG" id="pseg:D3H65_20625"/>
<feature type="chain" id="PRO_5017740046" description="Lipocalin-like domain-containing protein" evidence="1">
    <location>
        <begin position="24"/>
        <end position="144"/>
    </location>
</feature>
<evidence type="ECO:0000256" key="1">
    <source>
        <dbReference type="SAM" id="SignalP"/>
    </source>
</evidence>
<evidence type="ECO:0000313" key="3">
    <source>
        <dbReference type="EMBL" id="AXY76248.1"/>
    </source>
</evidence>
<dbReference type="Proteomes" id="UP000263900">
    <property type="component" value="Chromosome"/>
</dbReference>
<dbReference type="RefSeq" id="WP_119052126.1">
    <property type="nucleotide sequence ID" value="NZ_CP032157.1"/>
</dbReference>
<keyword evidence="4" id="KW-1185">Reference proteome</keyword>
<sequence>MKKTSIRLVLAIAFSAMLFTACKKDKDEAVAASKENLIGSYKLTEARAKVLTQDLDVLDTYVEACQKDDVYVLNADFTAKIKDEGTKCGNGEGYTSSWELDGNYIDIDGYSGNIKSFDGKTLVIEASGTQSGITATLTFKFAKQ</sequence>